<keyword evidence="3" id="KW-1185">Reference proteome</keyword>
<dbReference type="EMBL" id="JBGFUD010000103">
    <property type="protein sequence ID" value="MFH4973665.1"/>
    <property type="molecule type" value="Genomic_DNA"/>
</dbReference>
<accession>A0ABD6EBK3</accession>
<protein>
    <submittedName>
        <fullName evidence="2">Uncharacterized protein</fullName>
    </submittedName>
</protein>
<evidence type="ECO:0000313" key="2">
    <source>
        <dbReference type="EMBL" id="MFH4973665.1"/>
    </source>
</evidence>
<sequence length="71" mass="8136">MRILSFITQIIFLLSGVVTASRITEDCMNFCKQSPRKPDVNCVYGTVDKCWCFCNECAKILRAPYDATRFC</sequence>
<feature type="signal peptide" evidence="1">
    <location>
        <begin position="1"/>
        <end position="20"/>
    </location>
</feature>
<feature type="chain" id="PRO_5044816027" evidence="1">
    <location>
        <begin position="21"/>
        <end position="71"/>
    </location>
</feature>
<keyword evidence="1" id="KW-0732">Signal</keyword>
<reference evidence="2 3" key="1">
    <citation type="submission" date="2024-08" db="EMBL/GenBank/DDBJ databases">
        <title>Gnathostoma spinigerum genome.</title>
        <authorList>
            <person name="Gonzalez-Bertolin B."/>
            <person name="Monzon S."/>
            <person name="Zaballos A."/>
            <person name="Jimenez P."/>
            <person name="Dekumyoy P."/>
            <person name="Varona S."/>
            <person name="Cuesta I."/>
            <person name="Sumanam S."/>
            <person name="Adisakwattana P."/>
            <person name="Gasser R.B."/>
            <person name="Hernandez-Gonzalez A."/>
            <person name="Young N.D."/>
            <person name="Perteguer M.J."/>
        </authorList>
    </citation>
    <scope>NUCLEOTIDE SEQUENCE [LARGE SCALE GENOMIC DNA]</scope>
    <source>
        <strain evidence="2">AL3</strain>
        <tissue evidence="2">Liver</tissue>
    </source>
</reference>
<proteinExistence type="predicted"/>
<dbReference type="Proteomes" id="UP001608902">
    <property type="component" value="Unassembled WGS sequence"/>
</dbReference>
<evidence type="ECO:0000256" key="1">
    <source>
        <dbReference type="SAM" id="SignalP"/>
    </source>
</evidence>
<gene>
    <name evidence="2" type="ORF">AB6A40_000374</name>
</gene>
<name>A0ABD6EBK3_9BILA</name>
<evidence type="ECO:0000313" key="3">
    <source>
        <dbReference type="Proteomes" id="UP001608902"/>
    </source>
</evidence>
<comment type="caution">
    <text evidence="2">The sequence shown here is derived from an EMBL/GenBank/DDBJ whole genome shotgun (WGS) entry which is preliminary data.</text>
</comment>
<dbReference type="AlphaFoldDB" id="A0ABD6EBK3"/>
<organism evidence="2 3">
    <name type="scientific">Gnathostoma spinigerum</name>
    <dbReference type="NCBI Taxonomy" id="75299"/>
    <lineage>
        <taxon>Eukaryota</taxon>
        <taxon>Metazoa</taxon>
        <taxon>Ecdysozoa</taxon>
        <taxon>Nematoda</taxon>
        <taxon>Chromadorea</taxon>
        <taxon>Rhabditida</taxon>
        <taxon>Spirurina</taxon>
        <taxon>Gnathostomatomorpha</taxon>
        <taxon>Gnathostomatoidea</taxon>
        <taxon>Gnathostomatidae</taxon>
        <taxon>Gnathostoma</taxon>
    </lineage>
</organism>